<accession>A0A9D2IAK2</accession>
<proteinExistence type="predicted"/>
<reference evidence="1" key="1">
    <citation type="journal article" date="2021" name="PeerJ">
        <title>Extensive microbial diversity within the chicken gut microbiome revealed by metagenomics and culture.</title>
        <authorList>
            <person name="Gilroy R."/>
            <person name="Ravi A."/>
            <person name="Getino M."/>
            <person name="Pursley I."/>
            <person name="Horton D.L."/>
            <person name="Alikhan N.F."/>
            <person name="Baker D."/>
            <person name="Gharbi K."/>
            <person name="Hall N."/>
            <person name="Watson M."/>
            <person name="Adriaenssens E.M."/>
            <person name="Foster-Nyarko E."/>
            <person name="Jarju S."/>
            <person name="Secka A."/>
            <person name="Antonio M."/>
            <person name="Oren A."/>
            <person name="Chaudhuri R.R."/>
            <person name="La Ragione R."/>
            <person name="Hildebrand F."/>
            <person name="Pallen M.J."/>
        </authorList>
    </citation>
    <scope>NUCLEOTIDE SEQUENCE</scope>
    <source>
        <strain evidence="1">CHK179-7159</strain>
    </source>
</reference>
<name>A0A9D2IAK2_9FIRM</name>
<sequence>MLLPRVLKIQDDELLYGWYERILQENRIEENKGEETRFFRTFFNPREDAEIRGTIRYDYILNLERLCSLHALHRKFPSVEELLQFHTDYYAMLPLRTFGEQVKLAEFILRPRTDRKTCIPACQTEIIDLHAREGSWYLHVEDQLPGVRIHNGKPLVQCRVMEGRIIGEEPLKLKGDMEVEERLSRFVKEMYRKPAAGTSLAQTKEAVRRQLVKKGFHPEYPYGGLVSGLAEAGFAPFFQSDDIAVRIRKLMGQDSIVKEEMLALLAFLFEEYGEFYEAVLKCRDSGLPFLESYEVLKNFDPILKVRCPKCGNEFYIHKYDPEIGVGCPECDRSLTDDAIAERYLSHLGDGNYEMLEPFQGFGKQTKILHKTCGSIRNINFSDMIWGRRACTCEAGVDLEEIQRR</sequence>
<evidence type="ECO:0000313" key="1">
    <source>
        <dbReference type="EMBL" id="HJA94548.1"/>
    </source>
</evidence>
<feature type="non-terminal residue" evidence="1">
    <location>
        <position position="404"/>
    </location>
</feature>
<dbReference type="Proteomes" id="UP000886858">
    <property type="component" value="Unassembled WGS sequence"/>
</dbReference>
<dbReference type="AlphaFoldDB" id="A0A9D2IAK2"/>
<gene>
    <name evidence="1" type="ORF">H9717_15790</name>
</gene>
<comment type="caution">
    <text evidence="1">The sequence shown here is derived from an EMBL/GenBank/DDBJ whole genome shotgun (WGS) entry which is preliminary data.</text>
</comment>
<evidence type="ECO:0000313" key="2">
    <source>
        <dbReference type="Proteomes" id="UP000886858"/>
    </source>
</evidence>
<reference evidence="1" key="2">
    <citation type="submission" date="2021-04" db="EMBL/GenBank/DDBJ databases">
        <authorList>
            <person name="Gilroy R."/>
        </authorList>
    </citation>
    <scope>NUCLEOTIDE SEQUENCE</scope>
    <source>
        <strain evidence="1">CHK179-7159</strain>
    </source>
</reference>
<dbReference type="EMBL" id="DWYY01000181">
    <property type="protein sequence ID" value="HJA94548.1"/>
    <property type="molecule type" value="Genomic_DNA"/>
</dbReference>
<organism evidence="1 2">
    <name type="scientific">Candidatus Eisenbergiella merdipullorum</name>
    <dbReference type="NCBI Taxonomy" id="2838553"/>
    <lineage>
        <taxon>Bacteria</taxon>
        <taxon>Bacillati</taxon>
        <taxon>Bacillota</taxon>
        <taxon>Clostridia</taxon>
        <taxon>Lachnospirales</taxon>
        <taxon>Lachnospiraceae</taxon>
        <taxon>Eisenbergiella</taxon>
    </lineage>
</organism>
<protein>
    <submittedName>
        <fullName evidence="1">Uncharacterized protein</fullName>
    </submittedName>
</protein>